<dbReference type="Pfam" id="PF13468">
    <property type="entry name" value="Glyoxalase_3"/>
    <property type="match status" value="1"/>
</dbReference>
<dbReference type="SUPFAM" id="SSF54593">
    <property type="entry name" value="Glyoxalase/Bleomycin resistance protein/Dihydroxybiphenyl dioxygenase"/>
    <property type="match status" value="1"/>
</dbReference>
<gene>
    <name evidence="2" type="ORF">AFCDBAGC_3586</name>
</gene>
<protein>
    <recommendedName>
        <fullName evidence="1">Glyoxalase-like domain-containing protein</fullName>
    </recommendedName>
</protein>
<dbReference type="RefSeq" id="WP_147764550.1">
    <property type="nucleotide sequence ID" value="NZ_BPQG01000053.1"/>
</dbReference>
<organism evidence="2 3">
    <name type="scientific">Methylobacterium cerastii</name>
    <dbReference type="NCBI Taxonomy" id="932741"/>
    <lineage>
        <taxon>Bacteria</taxon>
        <taxon>Pseudomonadati</taxon>
        <taxon>Pseudomonadota</taxon>
        <taxon>Alphaproteobacteria</taxon>
        <taxon>Hyphomicrobiales</taxon>
        <taxon>Methylobacteriaceae</taxon>
        <taxon>Methylobacterium</taxon>
    </lineage>
</organism>
<comment type="caution">
    <text evidence="2">The sequence shown here is derived from an EMBL/GenBank/DDBJ whole genome shotgun (WGS) entry which is preliminary data.</text>
</comment>
<reference evidence="2 3" key="1">
    <citation type="journal article" date="2021" name="Front. Microbiol.">
        <title>Comprehensive Comparative Genomics and Phenotyping of Methylobacterium Species.</title>
        <authorList>
            <person name="Alessa O."/>
            <person name="Ogura Y."/>
            <person name="Fujitani Y."/>
            <person name="Takami H."/>
            <person name="Hayashi T."/>
            <person name="Sahin N."/>
            <person name="Tani A."/>
        </authorList>
    </citation>
    <scope>NUCLEOTIDE SEQUENCE [LARGE SCALE GENOMIC DNA]</scope>
    <source>
        <strain evidence="2 3">DSM 23679</strain>
    </source>
</reference>
<dbReference type="InterPro" id="IPR025870">
    <property type="entry name" value="Glyoxalase-like_dom"/>
</dbReference>
<dbReference type="Proteomes" id="UP001055117">
    <property type="component" value="Unassembled WGS sequence"/>
</dbReference>
<evidence type="ECO:0000313" key="3">
    <source>
        <dbReference type="Proteomes" id="UP001055117"/>
    </source>
</evidence>
<dbReference type="Gene3D" id="3.10.180.10">
    <property type="entry name" value="2,3-Dihydroxybiphenyl 1,2-Dioxygenase, domain 1"/>
    <property type="match status" value="1"/>
</dbReference>
<sequence length="211" mass="22754">MLTLDHLAIVAPDLAAGVAYVRDGLGIDMPEGGRHREMGTRNHLLRLGEALFLEVIAIDPEAAAPPHARWFGLSDPGRVRADWESGRRLRGFVARTDDLDRLLGAHGERFGKAARMTRCALTWRFAVRPDGAWPEDGALPCPMTWGDGPHPAAAMPDLGCRLAGLTLTHPDPDRIAALYRTLDLADAPAVRAGAFGYRAEIATPGGLRVLS</sequence>
<evidence type="ECO:0000313" key="2">
    <source>
        <dbReference type="EMBL" id="GJD45709.1"/>
    </source>
</evidence>
<feature type="domain" description="Glyoxalase-like" evidence="1">
    <location>
        <begin position="4"/>
        <end position="182"/>
    </location>
</feature>
<name>A0ABQ4QLS3_9HYPH</name>
<dbReference type="EMBL" id="BPQG01000053">
    <property type="protein sequence ID" value="GJD45709.1"/>
    <property type="molecule type" value="Genomic_DNA"/>
</dbReference>
<accession>A0ABQ4QLS3</accession>
<proteinExistence type="predicted"/>
<evidence type="ECO:0000259" key="1">
    <source>
        <dbReference type="Pfam" id="PF13468"/>
    </source>
</evidence>
<keyword evidence="3" id="KW-1185">Reference proteome</keyword>
<dbReference type="InterPro" id="IPR029068">
    <property type="entry name" value="Glyas_Bleomycin-R_OHBP_Dase"/>
</dbReference>